<accession>Q4QIG4</accession>
<name>Q4QIG4_LEIMA</name>
<dbReference type="KEGG" id="lma:LMJF_08_0050"/>
<dbReference type="OMA" id="RAKMQPI"/>
<feature type="compositionally biased region" description="Acidic residues" evidence="1">
    <location>
        <begin position="64"/>
        <end position="75"/>
    </location>
</feature>
<dbReference type="VEuPathDB" id="TriTrypDB:LMJFC_080005600"/>
<organism evidence="2 3">
    <name type="scientific">Leishmania major</name>
    <dbReference type="NCBI Taxonomy" id="5664"/>
    <lineage>
        <taxon>Eukaryota</taxon>
        <taxon>Discoba</taxon>
        <taxon>Euglenozoa</taxon>
        <taxon>Kinetoplastea</taxon>
        <taxon>Metakinetoplastina</taxon>
        <taxon>Trypanosomatida</taxon>
        <taxon>Trypanosomatidae</taxon>
        <taxon>Leishmaniinae</taxon>
        <taxon>Leishmania</taxon>
    </lineage>
</organism>
<dbReference type="eggNOG" id="ENOG502SUMA">
    <property type="taxonomic scope" value="Eukaryota"/>
</dbReference>
<protein>
    <submittedName>
        <fullName evidence="2">Uncharacterized protein</fullName>
    </submittedName>
</protein>
<keyword evidence="3" id="KW-1185">Reference proteome</keyword>
<feature type="region of interest" description="Disordered" evidence="1">
    <location>
        <begin position="54"/>
        <end position="75"/>
    </location>
</feature>
<dbReference type="AlphaFoldDB" id="Q4QIG4"/>
<dbReference type="Proteomes" id="UP000000542">
    <property type="component" value="Chromosome 8"/>
</dbReference>
<dbReference type="RefSeq" id="XP_001681034.1">
    <property type="nucleotide sequence ID" value="XM_001680982.1"/>
</dbReference>
<dbReference type="HOGENOM" id="CLU_2676366_0_0_1"/>
<proteinExistence type="predicted"/>
<evidence type="ECO:0000256" key="1">
    <source>
        <dbReference type="SAM" id="MobiDB-lite"/>
    </source>
</evidence>
<reference evidence="2 3" key="1">
    <citation type="journal article" date="2005" name="Science">
        <title>The genome of the kinetoplastid parasite, Leishmania major.</title>
        <authorList>
            <person name="Ivens A.C."/>
            <person name="Peacock C.S."/>
            <person name="Worthey E.A."/>
            <person name="Murphy L."/>
            <person name="Aggarwal G."/>
            <person name="Berriman M."/>
            <person name="Sisk E."/>
            <person name="Rajandream M.A."/>
            <person name="Adlem E."/>
            <person name="Aert R."/>
            <person name="Anupama A."/>
            <person name="Apostolou Z."/>
            <person name="Attipoe P."/>
            <person name="Bason N."/>
            <person name="Bauser C."/>
            <person name="Beck A."/>
            <person name="Beverley S.M."/>
            <person name="Bianchettin G."/>
            <person name="Borzym K."/>
            <person name="Bothe G."/>
            <person name="Bruschi C.V."/>
            <person name="Collins M."/>
            <person name="Cadag E."/>
            <person name="Ciarloni L."/>
            <person name="Clayton C."/>
            <person name="Coulson R.M."/>
            <person name="Cronin A."/>
            <person name="Cruz A.K."/>
            <person name="Davies R.M."/>
            <person name="De Gaudenzi J."/>
            <person name="Dobson D.E."/>
            <person name="Duesterhoeft A."/>
            <person name="Fazelina G."/>
            <person name="Fosker N."/>
            <person name="Frasch A.C."/>
            <person name="Fraser A."/>
            <person name="Fuchs M."/>
            <person name="Gabel C."/>
            <person name="Goble A."/>
            <person name="Goffeau A."/>
            <person name="Harris D."/>
            <person name="Hertz-Fowler C."/>
            <person name="Hilbert H."/>
            <person name="Horn D."/>
            <person name="Huang Y."/>
            <person name="Klages S."/>
            <person name="Knights A."/>
            <person name="Kube M."/>
            <person name="Larke N."/>
            <person name="Litvin L."/>
            <person name="Lord A."/>
            <person name="Louie T."/>
            <person name="Marra M."/>
            <person name="Masuy D."/>
            <person name="Matthews K."/>
            <person name="Michaeli S."/>
            <person name="Mottram J.C."/>
            <person name="Muller-Auer S."/>
            <person name="Munden H."/>
            <person name="Nelson S."/>
            <person name="Norbertczak H."/>
            <person name="Oliver K."/>
            <person name="O'neil S."/>
            <person name="Pentony M."/>
            <person name="Pohl T.M."/>
            <person name="Price C."/>
            <person name="Purnelle B."/>
            <person name="Quail M.A."/>
            <person name="Rabbinowitsch E."/>
            <person name="Reinhardt R."/>
            <person name="Rieger M."/>
            <person name="Rinta J."/>
            <person name="Robben J."/>
            <person name="Robertson L."/>
            <person name="Ruiz J.C."/>
            <person name="Rutter S."/>
            <person name="Saunders D."/>
            <person name="Schafer M."/>
            <person name="Schein J."/>
            <person name="Schwartz D.C."/>
            <person name="Seeger K."/>
            <person name="Seyler A."/>
            <person name="Sharp S."/>
            <person name="Shin H."/>
            <person name="Sivam D."/>
            <person name="Squares R."/>
            <person name="Squares S."/>
            <person name="Tosato V."/>
            <person name="Vogt C."/>
            <person name="Volckaert G."/>
            <person name="Wambutt R."/>
            <person name="Warren T."/>
            <person name="Wedler H."/>
            <person name="Woodward J."/>
            <person name="Zhou S."/>
            <person name="Zimmermann W."/>
            <person name="Smith D.F."/>
            <person name="Blackwell J.M."/>
            <person name="Stuart K.D."/>
            <person name="Barrell B."/>
            <person name="Myler P.J."/>
        </authorList>
    </citation>
    <scope>NUCLEOTIDE SEQUENCE [LARGE SCALE GENOMIC DNA]</scope>
    <source>
        <strain evidence="3">MHOM/IL/81/Friedlin</strain>
    </source>
</reference>
<gene>
    <name evidence="2" type="ORF">LMJF_08_0050</name>
</gene>
<reference evidence="2 3" key="2">
    <citation type="journal article" date="2011" name="Genome Res.">
        <title>Chromosome and gene copy number variation allow major structural change between species and strains of Leishmania.</title>
        <authorList>
            <person name="Rogers M.B."/>
            <person name="Hilley J.D."/>
            <person name="Dickens N.J."/>
            <person name="Wilkes J."/>
            <person name="Bates P.A."/>
            <person name="Depledge D.P."/>
            <person name="Harris D."/>
            <person name="Her Y."/>
            <person name="Herzyk P."/>
            <person name="Imamura H."/>
            <person name="Otto T.D."/>
            <person name="Sanders M."/>
            <person name="Seeger K."/>
            <person name="Dujardin J.C."/>
            <person name="Berriman M."/>
            <person name="Smith D.F."/>
            <person name="Hertz-Fowler C."/>
            <person name="Mottram J.C."/>
        </authorList>
    </citation>
    <scope>NUCLEOTIDE SEQUENCE [LARGE SCALE GENOMIC DNA]</scope>
    <source>
        <strain evidence="3">MHOM/IL/81/Friedlin</strain>
    </source>
</reference>
<dbReference type="VEuPathDB" id="TriTrypDB:LmjF.08.0050"/>
<dbReference type="VEuPathDB" id="TriTrypDB:LMJSD75_080005400"/>
<dbReference type="EMBL" id="FR796404">
    <property type="protein sequence ID" value="CAJ02183.1"/>
    <property type="molecule type" value="Genomic_DNA"/>
</dbReference>
<dbReference type="VEuPathDB" id="TriTrypDB:LMJLV39_080005400"/>
<evidence type="ECO:0000313" key="2">
    <source>
        <dbReference type="EMBL" id="CAJ02183.1"/>
    </source>
</evidence>
<dbReference type="STRING" id="5664.Q4QIG4"/>
<sequence>MTSIKELNDRLTKQPYVSGYTPSTDDAKLFSEIFGDNVNVVQWAARMATYYPSERAKMQPAPVESEDSSEIEDDV</sequence>
<dbReference type="GeneID" id="5649293"/>
<dbReference type="InParanoid" id="Q4QIG4"/>
<evidence type="ECO:0000313" key="3">
    <source>
        <dbReference type="Proteomes" id="UP000000542"/>
    </source>
</evidence>